<sequence>LQDSNATAASIQQLIQLQNKVIEQQNEERKSSNEKIIQLIDQQNKDRLSAIELYKSLQIIAKKPSNPDCPKCSSTAIKMLFCTHFSVQIAIWLLKWNCKLFMQGCHMA</sequence>
<proteinExistence type="predicted"/>
<keyword evidence="3" id="KW-1185">Reference proteome</keyword>
<reference evidence="2 3" key="1">
    <citation type="submission" date="2024-05" db="EMBL/GenBank/DDBJ databases">
        <authorList>
            <person name="Wallberg A."/>
        </authorList>
    </citation>
    <scope>NUCLEOTIDE SEQUENCE [LARGE SCALE GENOMIC DNA]</scope>
</reference>
<evidence type="ECO:0000256" key="1">
    <source>
        <dbReference type="SAM" id="Coils"/>
    </source>
</evidence>
<accession>A0AAV2PQM8</accession>
<evidence type="ECO:0000313" key="3">
    <source>
        <dbReference type="Proteomes" id="UP001497623"/>
    </source>
</evidence>
<comment type="caution">
    <text evidence="2">The sequence shown here is derived from an EMBL/GenBank/DDBJ whole genome shotgun (WGS) entry which is preliminary data.</text>
</comment>
<organism evidence="2 3">
    <name type="scientific">Meganyctiphanes norvegica</name>
    <name type="common">Northern krill</name>
    <name type="synonym">Thysanopoda norvegica</name>
    <dbReference type="NCBI Taxonomy" id="48144"/>
    <lineage>
        <taxon>Eukaryota</taxon>
        <taxon>Metazoa</taxon>
        <taxon>Ecdysozoa</taxon>
        <taxon>Arthropoda</taxon>
        <taxon>Crustacea</taxon>
        <taxon>Multicrustacea</taxon>
        <taxon>Malacostraca</taxon>
        <taxon>Eumalacostraca</taxon>
        <taxon>Eucarida</taxon>
        <taxon>Euphausiacea</taxon>
        <taxon>Euphausiidae</taxon>
        <taxon>Meganyctiphanes</taxon>
    </lineage>
</organism>
<name>A0AAV2PQM8_MEGNR</name>
<feature type="non-terminal residue" evidence="2">
    <location>
        <position position="1"/>
    </location>
</feature>
<dbReference type="EMBL" id="CAXKWB010000621">
    <property type="protein sequence ID" value="CAL4061398.1"/>
    <property type="molecule type" value="Genomic_DNA"/>
</dbReference>
<dbReference type="AlphaFoldDB" id="A0AAV2PQM8"/>
<keyword evidence="1" id="KW-0175">Coiled coil</keyword>
<dbReference type="Proteomes" id="UP001497623">
    <property type="component" value="Unassembled WGS sequence"/>
</dbReference>
<gene>
    <name evidence="2" type="ORF">MNOR_LOCUS2143</name>
</gene>
<feature type="coiled-coil region" evidence="1">
    <location>
        <begin position="14"/>
        <end position="42"/>
    </location>
</feature>
<protein>
    <submittedName>
        <fullName evidence="2">Uncharacterized protein</fullName>
    </submittedName>
</protein>
<evidence type="ECO:0000313" key="2">
    <source>
        <dbReference type="EMBL" id="CAL4061398.1"/>
    </source>
</evidence>